<dbReference type="EMBL" id="NIHM01000021">
    <property type="protein sequence ID" value="PLT53148.1"/>
    <property type="molecule type" value="Genomic_DNA"/>
</dbReference>
<dbReference type="Proteomes" id="UP000234849">
    <property type="component" value="Unassembled WGS sequence"/>
</dbReference>
<organism evidence="1 2">
    <name type="scientific">Mediterraneibacter gnavus</name>
    <name type="common">Ruminococcus gnavus</name>
    <dbReference type="NCBI Taxonomy" id="33038"/>
    <lineage>
        <taxon>Bacteria</taxon>
        <taxon>Bacillati</taxon>
        <taxon>Bacillota</taxon>
        <taxon>Clostridia</taxon>
        <taxon>Lachnospirales</taxon>
        <taxon>Lachnospiraceae</taxon>
        <taxon>Mediterraneibacter</taxon>
    </lineage>
</organism>
<dbReference type="RefSeq" id="WP_101880108.1">
    <property type="nucleotide sequence ID" value="NZ_JAAILN010000044.1"/>
</dbReference>
<gene>
    <name evidence="1" type="ORF">CDL18_12845</name>
</gene>
<sequence>MDLGKSAEDVPILKMRCSINADTMTKEELHQKLETGYKDIEKGQVRKASEFFKECQRKCEPSEQ</sequence>
<name>A0A2N5NFB2_MEDGN</name>
<evidence type="ECO:0000313" key="2">
    <source>
        <dbReference type="Proteomes" id="UP000234849"/>
    </source>
</evidence>
<reference evidence="1 2" key="1">
    <citation type="journal article" date="2017" name="Genome Med.">
        <title>A novel Ruminococcus gnavus clade enriched in inflammatory bowel disease patients.</title>
        <authorList>
            <person name="Hall A.B."/>
            <person name="Yassour M."/>
            <person name="Sauk J."/>
            <person name="Garner A."/>
            <person name="Jiang X."/>
            <person name="Arthur T."/>
            <person name="Lagoudas G.K."/>
            <person name="Vatanen T."/>
            <person name="Fornelos N."/>
            <person name="Wilson R."/>
            <person name="Bertha M."/>
            <person name="Cohen M."/>
            <person name="Garber J."/>
            <person name="Khalili H."/>
            <person name="Gevers D."/>
            <person name="Ananthakrishnan A.N."/>
            <person name="Kugathasan S."/>
            <person name="Lander E.S."/>
            <person name="Blainey P."/>
            <person name="Vlamakis H."/>
            <person name="Xavier R.J."/>
            <person name="Huttenhower C."/>
        </authorList>
    </citation>
    <scope>NUCLEOTIDE SEQUENCE [LARGE SCALE GENOMIC DNA]</scope>
    <source>
        <strain evidence="1 2">RJX1118</strain>
    </source>
</reference>
<comment type="caution">
    <text evidence="1">The sequence shown here is derived from an EMBL/GenBank/DDBJ whole genome shotgun (WGS) entry which is preliminary data.</text>
</comment>
<protein>
    <submittedName>
        <fullName evidence="1">Uncharacterized protein</fullName>
    </submittedName>
</protein>
<evidence type="ECO:0000313" key="1">
    <source>
        <dbReference type="EMBL" id="PLT53148.1"/>
    </source>
</evidence>
<accession>A0A2N5NFB2</accession>
<dbReference type="AlphaFoldDB" id="A0A2N5NFB2"/>
<proteinExistence type="predicted"/>